<dbReference type="KEGG" id="beo:BEH_03465"/>
<dbReference type="RefSeq" id="WP_046216708.1">
    <property type="nucleotide sequence ID" value="NZ_CP118669.1"/>
</dbReference>
<accession>A0A231S631</accession>
<evidence type="ECO:0000313" key="1">
    <source>
        <dbReference type="EMBL" id="AKO91250.1"/>
    </source>
</evidence>
<sequence length="63" mass="7190">MAWIIFCLFLTSFLLFAITGKRFMDLKKSASYPPKRVLRKRLAAEGGTALTVFLLALLLYYVT</sequence>
<proteinExistence type="predicted"/>
<name>A0A0H4KCB3_9BACI</name>
<dbReference type="PATRIC" id="fig|135735.6.peg.645"/>
<reference evidence="2" key="2">
    <citation type="submission" date="2015-06" db="EMBL/GenBank/DDBJ databases">
        <title>Genome Sequence of Bacillus endophyticus and Analysis of its Companion Mechanism in the Ketogulonigenium vulgare-Bacillus strain Consortium.</title>
        <authorList>
            <person name="Jia N."/>
            <person name="Du J."/>
            <person name="Ding M.-Z."/>
            <person name="Gao F."/>
            <person name="Yuan Y.-J."/>
        </authorList>
    </citation>
    <scope>NUCLEOTIDE SEQUENCE [LARGE SCALE GENOMIC DNA]</scope>
    <source>
        <strain evidence="2">Hbe603</strain>
    </source>
</reference>
<dbReference type="Pfam" id="PF26302">
    <property type="entry name" value="YhzF"/>
    <property type="match status" value="1"/>
</dbReference>
<dbReference type="Proteomes" id="UP000036202">
    <property type="component" value="Chromosome"/>
</dbReference>
<reference evidence="1 2" key="1">
    <citation type="journal article" date="2015" name="PLoS ONE">
        <title>Genome Sequence of Bacillus endophyticus and Analysis of Its Companion Mechanism in the Ketogulonigenium vulgare-Bacillus Strain Consortium.</title>
        <authorList>
            <person name="Jia N."/>
            <person name="Du J."/>
            <person name="Ding M.Z."/>
            <person name="Gao F."/>
            <person name="Yuan Y.J."/>
        </authorList>
    </citation>
    <scope>NUCLEOTIDE SEQUENCE [LARGE SCALE GENOMIC DNA]</scope>
    <source>
        <strain evidence="1 2">Hbe603</strain>
    </source>
</reference>
<dbReference type="InterPro" id="IPR058724">
    <property type="entry name" value="YhzF"/>
</dbReference>
<dbReference type="GeneID" id="93702734"/>
<accession>A0A0H4KCB3</accession>
<dbReference type="EMBL" id="CP011974">
    <property type="protein sequence ID" value="AKO91250.1"/>
    <property type="molecule type" value="Genomic_DNA"/>
</dbReference>
<dbReference type="AlphaFoldDB" id="A0A0H4KCB3"/>
<organism evidence="1 2">
    <name type="scientific">Priestia filamentosa</name>
    <dbReference type="NCBI Taxonomy" id="1402861"/>
    <lineage>
        <taxon>Bacteria</taxon>
        <taxon>Bacillati</taxon>
        <taxon>Bacillota</taxon>
        <taxon>Bacilli</taxon>
        <taxon>Bacillales</taxon>
        <taxon>Bacillaceae</taxon>
        <taxon>Priestia</taxon>
    </lineage>
</organism>
<evidence type="ECO:0000313" key="2">
    <source>
        <dbReference type="Proteomes" id="UP000036202"/>
    </source>
</evidence>
<protein>
    <submittedName>
        <fullName evidence="1">Uncharacterized protein</fullName>
    </submittedName>
</protein>
<gene>
    <name evidence="1" type="ORF">BEH_03465</name>
</gene>
<keyword evidence="2" id="KW-1185">Reference proteome</keyword>